<name>A0A6A5GH55_CAERE</name>
<comment type="caution">
    <text evidence="2">The sequence shown here is derived from an EMBL/GenBank/DDBJ whole genome shotgun (WGS) entry which is preliminary data.</text>
</comment>
<organism evidence="2 3">
    <name type="scientific">Caenorhabditis remanei</name>
    <name type="common">Caenorhabditis vulgaris</name>
    <dbReference type="NCBI Taxonomy" id="31234"/>
    <lineage>
        <taxon>Eukaryota</taxon>
        <taxon>Metazoa</taxon>
        <taxon>Ecdysozoa</taxon>
        <taxon>Nematoda</taxon>
        <taxon>Chromadorea</taxon>
        <taxon>Rhabditida</taxon>
        <taxon>Rhabditina</taxon>
        <taxon>Rhabditomorpha</taxon>
        <taxon>Rhabditoidea</taxon>
        <taxon>Rhabditidae</taxon>
        <taxon>Peloderinae</taxon>
        <taxon>Caenorhabditis</taxon>
    </lineage>
</organism>
<dbReference type="InterPro" id="IPR012885">
    <property type="entry name" value="F-box_Sdz-33"/>
</dbReference>
<dbReference type="KEGG" id="crq:GCK72_021081"/>
<sequence>MTTPLPLLRLPRLALIPVFNYMDPLDIISFSLLSERTNKLSKSLRKISINSISAFVRSDYPRITVALKNDMSVGLHLYTEILPDEVNVMLRNGMISWEKGSITVAKLVERILEVTSCESLEYVILRGPLQLEVCDTLAQLSKLQKLVIVDTCSDSFAKKALEIILPVTTEISLYRIPFESREEFQTFLKSNLNELYIQSQFSTFTLDDFLVTNALKVELRQVLFSATDICQFLTNWFHSKHNSRLEHLSLLVNEDVNETRLLEVLNDFPFLGDRERTFSHSKQLGVLSISYCGGYDIERTDGKKATIRFGTFYGEKSFDFYVDRALFEINSPVNKGNGAEFKWNNAVIGAAKLYRTLNIPISGLQERSNQKSSAVSVPDSNLFL</sequence>
<dbReference type="PANTHER" id="PTHR22899">
    <property type="entry name" value="CYCLIN-RELATED F-BOX FAMILY"/>
    <property type="match status" value="1"/>
</dbReference>
<dbReference type="InterPro" id="IPR053222">
    <property type="entry name" value="Zygotic_Embryogenesis-Asso"/>
</dbReference>
<evidence type="ECO:0000259" key="1">
    <source>
        <dbReference type="PROSITE" id="PS50181"/>
    </source>
</evidence>
<dbReference type="CTD" id="9812527"/>
<dbReference type="Pfam" id="PF00646">
    <property type="entry name" value="F-box"/>
    <property type="match status" value="1"/>
</dbReference>
<proteinExistence type="predicted"/>
<dbReference type="AlphaFoldDB" id="A0A6A5GH55"/>
<evidence type="ECO:0000313" key="3">
    <source>
        <dbReference type="Proteomes" id="UP000483820"/>
    </source>
</evidence>
<feature type="domain" description="F-box" evidence="1">
    <location>
        <begin position="4"/>
        <end position="52"/>
    </location>
</feature>
<protein>
    <recommendedName>
        <fullName evidence="1">F-box domain-containing protein</fullName>
    </recommendedName>
</protein>
<evidence type="ECO:0000313" key="2">
    <source>
        <dbReference type="EMBL" id="KAF1754518.1"/>
    </source>
</evidence>
<dbReference type="PANTHER" id="PTHR22899:SF0">
    <property type="entry name" value="F-BOX ASSOCIATED DOMAIN-CONTAINING PROTEIN-RELATED"/>
    <property type="match status" value="1"/>
</dbReference>
<dbReference type="Pfam" id="PF07735">
    <property type="entry name" value="FBA_2"/>
    <property type="match status" value="1"/>
</dbReference>
<accession>A0A6A5GH55</accession>
<dbReference type="GeneID" id="9812527"/>
<gene>
    <name evidence="2" type="ORF">GCK72_021081</name>
</gene>
<reference evidence="2 3" key="1">
    <citation type="submission" date="2019-12" db="EMBL/GenBank/DDBJ databases">
        <title>Chromosome-level assembly of the Caenorhabditis remanei genome.</title>
        <authorList>
            <person name="Teterina A.A."/>
            <person name="Willis J.H."/>
            <person name="Phillips P.C."/>
        </authorList>
    </citation>
    <scope>NUCLEOTIDE SEQUENCE [LARGE SCALE GENOMIC DNA]</scope>
    <source>
        <strain evidence="2 3">PX506</strain>
        <tissue evidence="2">Whole organism</tissue>
    </source>
</reference>
<dbReference type="PROSITE" id="PS50181">
    <property type="entry name" value="FBOX"/>
    <property type="match status" value="1"/>
</dbReference>
<dbReference type="InterPro" id="IPR001810">
    <property type="entry name" value="F-box_dom"/>
</dbReference>
<dbReference type="Proteomes" id="UP000483820">
    <property type="component" value="Chromosome V"/>
</dbReference>
<dbReference type="RefSeq" id="XP_053582918.1">
    <property type="nucleotide sequence ID" value="XM_053734005.1"/>
</dbReference>
<dbReference type="EMBL" id="WUAV01000005">
    <property type="protein sequence ID" value="KAF1754518.1"/>
    <property type="molecule type" value="Genomic_DNA"/>
</dbReference>